<name>Q4QGI5_LEIMA</name>
<dbReference type="EMBL" id="FR796408">
    <property type="protein sequence ID" value="CAJ02942.1"/>
    <property type="molecule type" value="Genomic_DNA"/>
</dbReference>
<protein>
    <submittedName>
        <fullName evidence="2">Uncharacterized protein</fullName>
    </submittedName>
</protein>
<dbReference type="VEuPathDB" id="TriTrypDB:LmjF.12.0995"/>
<dbReference type="STRING" id="5664.Q4QGI5"/>
<dbReference type="eggNOG" id="ENOG502SNGS">
    <property type="taxonomic scope" value="Eukaryota"/>
</dbReference>
<reference evidence="2 3" key="2">
    <citation type="journal article" date="2011" name="Genome Res.">
        <title>Chromosome and gene copy number variation allow major structural change between species and strains of Leishmania.</title>
        <authorList>
            <person name="Rogers M.B."/>
            <person name="Hilley J.D."/>
            <person name="Dickens N.J."/>
            <person name="Wilkes J."/>
            <person name="Bates P.A."/>
            <person name="Depledge D.P."/>
            <person name="Harris D."/>
            <person name="Her Y."/>
            <person name="Herzyk P."/>
            <person name="Imamura H."/>
            <person name="Otto T.D."/>
            <person name="Sanders M."/>
            <person name="Seeger K."/>
            <person name="Dujardin J.C."/>
            <person name="Berriman M."/>
            <person name="Smith D.F."/>
            <person name="Hertz-Fowler C."/>
            <person name="Mottram J.C."/>
        </authorList>
    </citation>
    <scope>NUCLEOTIDE SEQUENCE [LARGE SCALE GENOMIC DNA]</scope>
    <source>
        <strain evidence="3">MHOM/IL/81/Friedlin</strain>
    </source>
</reference>
<dbReference type="InParanoid" id="Q4QGI5"/>
<feature type="transmembrane region" description="Helical" evidence="1">
    <location>
        <begin position="7"/>
        <end position="29"/>
    </location>
</feature>
<dbReference type="GeneID" id="5649998"/>
<evidence type="ECO:0000313" key="2">
    <source>
        <dbReference type="EMBL" id="CAJ02942.1"/>
    </source>
</evidence>
<dbReference type="KEGG" id="lma:LMJF_12_0995"/>
<accession>Q4QGI5</accession>
<dbReference type="VEuPathDB" id="TriTrypDB:LMJFC_120016800"/>
<dbReference type="AlphaFoldDB" id="Q4QGI5"/>
<keyword evidence="1" id="KW-1133">Transmembrane helix</keyword>
<dbReference type="RefSeq" id="XP_001681713.1">
    <property type="nucleotide sequence ID" value="XM_001681661.1"/>
</dbReference>
<gene>
    <name evidence="2" type="ORF">LMJF_12_0995</name>
</gene>
<evidence type="ECO:0000256" key="1">
    <source>
        <dbReference type="SAM" id="Phobius"/>
    </source>
</evidence>
<dbReference type="VEuPathDB" id="TriTrypDB:LMJLV39_120012700"/>
<dbReference type="HOGENOM" id="CLU_035874_0_0_1"/>
<sequence>MCACVRVCAYIYIYIAISRYVSLSLYVQIYRRVGMHVLSAHLYSLGHVCVCVYICMCVYPRAAPRSLARLFCACHSLWARWRLAPGGGRAEGGRRPSPISLFLCFSVSPSSQQTRAARPRDPDPCCGRGKRVVVTPMTVGVVARTARGCCRDGGARRGPLDTRACRLSPPMLLSLPAQTSSLSACPPPPPRLSPAHCLPGCVHVCVPVCAQRTTHSQGGQRRRQQCACCHMRPWRARTCAHTDGEGRPDSTHRSSCALCCEALASVPSLPCRRNRAATSCRDAEACARSGRSSACVCARTCAPRVACATTGDADALLLPAPRPDRSAVGTAPLLSQRMMGAGVVRLSRPRHGQPFLCFVVRDPIVCAVARTRTPTLPCPAHASFSLLHAALAHAPPSGCAQRWPVKGRGVPSTVGAGELLAATPLDLTFSAHDELLGDAQRCDRVARTFVPAADLYRAGGVVFSARTSATAAGCEAAAPVANALVSALGGVRGGGEDWRSPRSACAPLTAELSAWGGADETRPWGAGARTAGLLTRGRGRRRRPCALPRLTGGLPGRA</sequence>
<evidence type="ECO:0000313" key="3">
    <source>
        <dbReference type="Proteomes" id="UP000000542"/>
    </source>
</evidence>
<proteinExistence type="predicted"/>
<keyword evidence="1" id="KW-0472">Membrane</keyword>
<keyword evidence="1" id="KW-0812">Transmembrane</keyword>
<organism evidence="2 3">
    <name type="scientific">Leishmania major</name>
    <dbReference type="NCBI Taxonomy" id="5664"/>
    <lineage>
        <taxon>Eukaryota</taxon>
        <taxon>Discoba</taxon>
        <taxon>Euglenozoa</taxon>
        <taxon>Kinetoplastea</taxon>
        <taxon>Metakinetoplastina</taxon>
        <taxon>Trypanosomatida</taxon>
        <taxon>Trypanosomatidae</taxon>
        <taxon>Leishmaniinae</taxon>
        <taxon>Leishmania</taxon>
    </lineage>
</organism>
<dbReference type="Proteomes" id="UP000000542">
    <property type="component" value="Chromosome 12"/>
</dbReference>
<keyword evidence="3" id="KW-1185">Reference proteome</keyword>
<dbReference type="VEuPathDB" id="TriTrypDB:LMJSD75_120013200"/>
<reference evidence="2 3" key="1">
    <citation type="journal article" date="2005" name="Science">
        <title>The genome of the kinetoplastid parasite, Leishmania major.</title>
        <authorList>
            <person name="Ivens A.C."/>
            <person name="Peacock C.S."/>
            <person name="Worthey E.A."/>
            <person name="Murphy L."/>
            <person name="Aggarwal G."/>
            <person name="Berriman M."/>
            <person name="Sisk E."/>
            <person name="Rajandream M.A."/>
            <person name="Adlem E."/>
            <person name="Aert R."/>
            <person name="Anupama A."/>
            <person name="Apostolou Z."/>
            <person name="Attipoe P."/>
            <person name="Bason N."/>
            <person name="Bauser C."/>
            <person name="Beck A."/>
            <person name="Beverley S.M."/>
            <person name="Bianchettin G."/>
            <person name="Borzym K."/>
            <person name="Bothe G."/>
            <person name="Bruschi C.V."/>
            <person name="Collins M."/>
            <person name="Cadag E."/>
            <person name="Ciarloni L."/>
            <person name="Clayton C."/>
            <person name="Coulson R.M."/>
            <person name="Cronin A."/>
            <person name="Cruz A.K."/>
            <person name="Davies R.M."/>
            <person name="De Gaudenzi J."/>
            <person name="Dobson D.E."/>
            <person name="Duesterhoeft A."/>
            <person name="Fazelina G."/>
            <person name="Fosker N."/>
            <person name="Frasch A.C."/>
            <person name="Fraser A."/>
            <person name="Fuchs M."/>
            <person name="Gabel C."/>
            <person name="Goble A."/>
            <person name="Goffeau A."/>
            <person name="Harris D."/>
            <person name="Hertz-Fowler C."/>
            <person name="Hilbert H."/>
            <person name="Horn D."/>
            <person name="Huang Y."/>
            <person name="Klages S."/>
            <person name="Knights A."/>
            <person name="Kube M."/>
            <person name="Larke N."/>
            <person name="Litvin L."/>
            <person name="Lord A."/>
            <person name="Louie T."/>
            <person name="Marra M."/>
            <person name="Masuy D."/>
            <person name="Matthews K."/>
            <person name="Michaeli S."/>
            <person name="Mottram J.C."/>
            <person name="Muller-Auer S."/>
            <person name="Munden H."/>
            <person name="Nelson S."/>
            <person name="Norbertczak H."/>
            <person name="Oliver K."/>
            <person name="O'neil S."/>
            <person name="Pentony M."/>
            <person name="Pohl T.M."/>
            <person name="Price C."/>
            <person name="Purnelle B."/>
            <person name="Quail M.A."/>
            <person name="Rabbinowitsch E."/>
            <person name="Reinhardt R."/>
            <person name="Rieger M."/>
            <person name="Rinta J."/>
            <person name="Robben J."/>
            <person name="Robertson L."/>
            <person name="Ruiz J.C."/>
            <person name="Rutter S."/>
            <person name="Saunders D."/>
            <person name="Schafer M."/>
            <person name="Schein J."/>
            <person name="Schwartz D.C."/>
            <person name="Seeger K."/>
            <person name="Seyler A."/>
            <person name="Sharp S."/>
            <person name="Shin H."/>
            <person name="Sivam D."/>
            <person name="Squares R."/>
            <person name="Squares S."/>
            <person name="Tosato V."/>
            <person name="Vogt C."/>
            <person name="Volckaert G."/>
            <person name="Wambutt R."/>
            <person name="Warren T."/>
            <person name="Wedler H."/>
            <person name="Woodward J."/>
            <person name="Zhou S."/>
            <person name="Zimmermann W."/>
            <person name="Smith D.F."/>
            <person name="Blackwell J.M."/>
            <person name="Stuart K.D."/>
            <person name="Barrell B."/>
            <person name="Myler P.J."/>
        </authorList>
    </citation>
    <scope>NUCLEOTIDE SEQUENCE [LARGE SCALE GENOMIC DNA]</scope>
    <source>
        <strain evidence="3">MHOM/IL/81/Friedlin</strain>
    </source>
</reference>